<evidence type="ECO:0000313" key="2">
    <source>
        <dbReference type="Proteomes" id="UP000050525"/>
    </source>
</evidence>
<organism evidence="1 2">
    <name type="scientific">Alligator mississippiensis</name>
    <name type="common">American alligator</name>
    <dbReference type="NCBI Taxonomy" id="8496"/>
    <lineage>
        <taxon>Eukaryota</taxon>
        <taxon>Metazoa</taxon>
        <taxon>Chordata</taxon>
        <taxon>Craniata</taxon>
        <taxon>Vertebrata</taxon>
        <taxon>Euteleostomi</taxon>
        <taxon>Archelosauria</taxon>
        <taxon>Archosauria</taxon>
        <taxon>Crocodylia</taxon>
        <taxon>Alligatoridae</taxon>
        <taxon>Alligatorinae</taxon>
        <taxon>Alligator</taxon>
    </lineage>
</organism>
<keyword evidence="2" id="KW-1185">Reference proteome</keyword>
<dbReference type="STRING" id="8496.A0A151MF10"/>
<dbReference type="Proteomes" id="UP000050525">
    <property type="component" value="Unassembled WGS sequence"/>
</dbReference>
<reference evidence="1 2" key="1">
    <citation type="journal article" date="2012" name="Genome Biol.">
        <title>Sequencing three crocodilian genomes to illuminate the evolution of archosaurs and amniotes.</title>
        <authorList>
            <person name="St John J.A."/>
            <person name="Braun E.L."/>
            <person name="Isberg S.R."/>
            <person name="Miles L.G."/>
            <person name="Chong A.Y."/>
            <person name="Gongora J."/>
            <person name="Dalzell P."/>
            <person name="Moran C."/>
            <person name="Bed'hom B."/>
            <person name="Abzhanov A."/>
            <person name="Burgess S.C."/>
            <person name="Cooksey A.M."/>
            <person name="Castoe T.A."/>
            <person name="Crawford N.G."/>
            <person name="Densmore L.D."/>
            <person name="Drew J.C."/>
            <person name="Edwards S.V."/>
            <person name="Faircloth B.C."/>
            <person name="Fujita M.K."/>
            <person name="Greenwold M.J."/>
            <person name="Hoffmann F.G."/>
            <person name="Howard J.M."/>
            <person name="Iguchi T."/>
            <person name="Janes D.E."/>
            <person name="Khan S.Y."/>
            <person name="Kohno S."/>
            <person name="de Koning A.J."/>
            <person name="Lance S.L."/>
            <person name="McCarthy F.M."/>
            <person name="McCormack J.E."/>
            <person name="Merchant M.E."/>
            <person name="Peterson D.G."/>
            <person name="Pollock D.D."/>
            <person name="Pourmand N."/>
            <person name="Raney B.J."/>
            <person name="Roessler K.A."/>
            <person name="Sanford J.R."/>
            <person name="Sawyer R.H."/>
            <person name="Schmidt C.J."/>
            <person name="Triplett E.W."/>
            <person name="Tuberville T.D."/>
            <person name="Venegas-Anaya M."/>
            <person name="Howard J.T."/>
            <person name="Jarvis E.D."/>
            <person name="Guillette L.J.Jr."/>
            <person name="Glenn T.C."/>
            <person name="Green R.E."/>
            <person name="Ray D.A."/>
        </authorList>
    </citation>
    <scope>NUCLEOTIDE SEQUENCE [LARGE SCALE GENOMIC DNA]</scope>
    <source>
        <strain evidence="1">KSC_2009_1</strain>
    </source>
</reference>
<proteinExistence type="predicted"/>
<dbReference type="AlphaFoldDB" id="A0A151MF10"/>
<accession>A0A151MF10</accession>
<name>A0A151MF10_ALLMI</name>
<sequence>MQLGGYLTEGDDAGCLASTEKKPEMEAEATVPESDSPQLVYSPNCQWLEESGLNMESLTLANGTALQLGAIPAAFDTGPQSIQQLNKHLIVWVGSQKQVPKTGQLPVLPLLHAVWSLHAPANLRPELLRCCGPTEVNGTHF</sequence>
<dbReference type="EMBL" id="AKHW03006215">
    <property type="protein sequence ID" value="KYO23083.1"/>
    <property type="molecule type" value="Genomic_DNA"/>
</dbReference>
<gene>
    <name evidence="1" type="ORF">Y1Q_0005546</name>
</gene>
<protein>
    <submittedName>
        <fullName evidence="1">Uncharacterized protein</fullName>
    </submittedName>
</protein>
<comment type="caution">
    <text evidence="1">The sequence shown here is derived from an EMBL/GenBank/DDBJ whole genome shotgun (WGS) entry which is preliminary data.</text>
</comment>
<evidence type="ECO:0000313" key="1">
    <source>
        <dbReference type="EMBL" id="KYO23083.1"/>
    </source>
</evidence>